<dbReference type="RefSeq" id="XP_013394936.1">
    <property type="nucleotide sequence ID" value="XM_013539482.1"/>
</dbReference>
<feature type="compositionally biased region" description="Acidic residues" evidence="1">
    <location>
        <begin position="269"/>
        <end position="286"/>
    </location>
</feature>
<dbReference type="InterPro" id="IPR042307">
    <property type="entry name" value="Reeler_sf"/>
</dbReference>
<feature type="signal peptide" evidence="2">
    <location>
        <begin position="1"/>
        <end position="17"/>
    </location>
</feature>
<accession>A0A1S3IAQ3</accession>
<evidence type="ECO:0000313" key="4">
    <source>
        <dbReference type="RefSeq" id="XP_013394936.1"/>
    </source>
</evidence>
<feature type="compositionally biased region" description="Basic and acidic residues" evidence="1">
    <location>
        <begin position="662"/>
        <end position="677"/>
    </location>
</feature>
<feature type="compositionally biased region" description="Acidic residues" evidence="1">
    <location>
        <begin position="533"/>
        <end position="566"/>
    </location>
</feature>
<dbReference type="Proteomes" id="UP000085678">
    <property type="component" value="Unplaced"/>
</dbReference>
<name>A0A1S3IAQ3_LINAN</name>
<dbReference type="GeneID" id="106162260"/>
<reference evidence="4" key="1">
    <citation type="submission" date="2025-08" db="UniProtKB">
        <authorList>
            <consortium name="RefSeq"/>
        </authorList>
    </citation>
    <scope>IDENTIFICATION</scope>
    <source>
        <tissue evidence="4">Gonads</tissue>
    </source>
</reference>
<protein>
    <submittedName>
        <fullName evidence="4">Uncharacterized protein LOC106162260</fullName>
    </submittedName>
</protein>
<organism evidence="3 4">
    <name type="scientific">Lingula anatina</name>
    <name type="common">Brachiopod</name>
    <name type="synonym">Lingula unguis</name>
    <dbReference type="NCBI Taxonomy" id="7574"/>
    <lineage>
        <taxon>Eukaryota</taxon>
        <taxon>Metazoa</taxon>
        <taxon>Spiralia</taxon>
        <taxon>Lophotrochozoa</taxon>
        <taxon>Brachiopoda</taxon>
        <taxon>Linguliformea</taxon>
        <taxon>Lingulata</taxon>
        <taxon>Lingulida</taxon>
        <taxon>Linguloidea</taxon>
        <taxon>Lingulidae</taxon>
        <taxon>Lingula</taxon>
    </lineage>
</organism>
<feature type="region of interest" description="Disordered" evidence="1">
    <location>
        <begin position="525"/>
        <end position="573"/>
    </location>
</feature>
<feature type="compositionally biased region" description="Basic and acidic residues" evidence="1">
    <location>
        <begin position="749"/>
        <end position="760"/>
    </location>
</feature>
<gene>
    <name evidence="4" type="primary">LOC106162260</name>
</gene>
<evidence type="ECO:0000256" key="2">
    <source>
        <dbReference type="SAM" id="SignalP"/>
    </source>
</evidence>
<feature type="region of interest" description="Disordered" evidence="1">
    <location>
        <begin position="370"/>
        <end position="414"/>
    </location>
</feature>
<evidence type="ECO:0000256" key="1">
    <source>
        <dbReference type="SAM" id="MobiDB-lite"/>
    </source>
</evidence>
<dbReference type="Gene3D" id="2.60.40.4060">
    <property type="entry name" value="Reeler domain"/>
    <property type="match status" value="1"/>
</dbReference>
<keyword evidence="3" id="KW-1185">Reference proteome</keyword>
<dbReference type="InParanoid" id="A0A1S3IAQ3"/>
<proteinExistence type="predicted"/>
<feature type="region of interest" description="Disordered" evidence="1">
    <location>
        <begin position="632"/>
        <end position="709"/>
    </location>
</feature>
<evidence type="ECO:0000313" key="3">
    <source>
        <dbReference type="Proteomes" id="UP000085678"/>
    </source>
</evidence>
<dbReference type="AlphaFoldDB" id="A0A1S3IAQ3"/>
<feature type="compositionally biased region" description="Basic residues" evidence="1">
    <location>
        <begin position="761"/>
        <end position="780"/>
    </location>
</feature>
<keyword evidence="2" id="KW-0732">Signal</keyword>
<feature type="compositionally biased region" description="Basic residues" evidence="1">
    <location>
        <begin position="632"/>
        <end position="661"/>
    </location>
</feature>
<feature type="compositionally biased region" description="Acidic residues" evidence="1">
    <location>
        <begin position="221"/>
        <end position="248"/>
    </location>
</feature>
<dbReference type="KEGG" id="lak:106162260"/>
<feature type="region of interest" description="Disordered" evidence="1">
    <location>
        <begin position="197"/>
        <end position="297"/>
    </location>
</feature>
<feature type="region of interest" description="Disordered" evidence="1">
    <location>
        <begin position="736"/>
        <end position="780"/>
    </location>
</feature>
<feature type="compositionally biased region" description="Basic residues" evidence="1">
    <location>
        <begin position="678"/>
        <end position="692"/>
    </location>
</feature>
<feature type="compositionally biased region" description="Basic and acidic residues" evidence="1">
    <location>
        <begin position="392"/>
        <end position="409"/>
    </location>
</feature>
<feature type="chain" id="PRO_5010233675" evidence="2">
    <location>
        <begin position="18"/>
        <end position="780"/>
    </location>
</feature>
<sequence length="780" mass="90734">MWILALLASCLALRCSAQFDTENVYQCIPLEAQEALFNKTLAVENADDNGKPLYQLLYEDENNQGNTYERFRKYTLYVVSNHEAFASVLIRTEVISGDPSCDAGRLRGSHLLQDFEDCPYVLINKDTQSKSKVAFRWVAPRCGCIKISAIVVGSEKITYRDGALTKFICERSDESPQGEVPDVFPEELEVEVPEDLTSDLPFNPVDPLEPSNDPYVLSFNETEDPFEPTEVPPEEPFEPTEDPSEEPLEPTGYPLEEPFNPTENPLPEPTDDPYDEPFEPTEDTFEEPVGPTQYPGAFSEEGYADWLYKMLERHRRQRHDDRWAYHGRRPHHRGWEMQHYHGWGPMHHRRHPSFGHPVYRPWLPAPPVGNAHRPRGKHMGLNPFDIGDEDDKPFPDVDPHYQRENREPNDLSDPLFDEEVVDTFTHPSHQRKGNLMTKCCNAGFTFAKKLPRGSTFRACLSGGKHFVRAVKRQKLLCLHKFGACCMRGDKRISTDEDTDVIHEDATFTDVDKRVEIDTTHGRFENVQEKYPDLDNDDQETEYNQDEDDDNEEEEEDDIDEDDEQDMLPEQGRKDDLLKKCCKDGFISGKRPGRGPVVRACVSEGHRFVREWKKPWQRLCFRKFKTCCLIAARKRSHHPRRRPHHRRRPGPRPHPRPHPRPRPTREPRPTRVPRPTDRPHHRNYTHRPHHRNHTTPFPMETTDTGRSQYRHHTTPVLLPTTFPAPTTEPSVGKTVEDFAPIADEQGDPEYNIRKDDQEPKKLSNKLRRKLRRKLRKLRKMH</sequence>